<dbReference type="SUPFAM" id="SSF46785">
    <property type="entry name" value="Winged helix' DNA-binding domain"/>
    <property type="match status" value="1"/>
</dbReference>
<dbReference type="PANTHER" id="PTHR33169">
    <property type="entry name" value="PADR-FAMILY TRANSCRIPTIONAL REGULATOR"/>
    <property type="match status" value="1"/>
</dbReference>
<comment type="caution">
    <text evidence="2">The sequence shown here is derived from an EMBL/GenBank/DDBJ whole genome shotgun (WGS) entry which is preliminary data.</text>
</comment>
<feature type="domain" description="Transcription regulator PadR N-terminal" evidence="1">
    <location>
        <begin position="17"/>
        <end position="93"/>
    </location>
</feature>
<evidence type="ECO:0000259" key="1">
    <source>
        <dbReference type="Pfam" id="PF03551"/>
    </source>
</evidence>
<reference evidence="2 3" key="1">
    <citation type="submission" date="2018-03" db="EMBL/GenBank/DDBJ databases">
        <title>Bioinformatic expansion and discovery of thiopeptide antibiotics.</title>
        <authorList>
            <person name="Schwalen C.J."/>
            <person name="Hudson G.A."/>
            <person name="Mitchell D.A."/>
        </authorList>
    </citation>
    <scope>NUCLEOTIDE SEQUENCE [LARGE SCALE GENOMIC DNA]</scope>
    <source>
        <strain evidence="2 3">NRRL 8041</strain>
    </source>
</reference>
<dbReference type="EMBL" id="PYBV01000009">
    <property type="protein sequence ID" value="PYC73478.1"/>
    <property type="molecule type" value="Genomic_DNA"/>
</dbReference>
<protein>
    <submittedName>
        <fullName evidence="2">PadR family transcriptional regulator</fullName>
    </submittedName>
</protein>
<dbReference type="InterPro" id="IPR036390">
    <property type="entry name" value="WH_DNA-bd_sf"/>
</dbReference>
<dbReference type="RefSeq" id="WP_110562885.1">
    <property type="nucleotide sequence ID" value="NZ_PYBV01000009.1"/>
</dbReference>
<accession>A0A318NRZ3</accession>
<dbReference type="OrthoDB" id="122286at2"/>
<sequence>MASTRTDGPLTPAVLHILLVLSTQERHGYGIMKQVESDSEGKVRMGPGTLYGSIRRMTEAGLIRESDKKIDPNLDDERRVYYGITALGQQTLAAELQRYRQVVAVAHERSLIPKAMGA</sequence>
<dbReference type="PANTHER" id="PTHR33169:SF13">
    <property type="entry name" value="PADR-FAMILY TRANSCRIPTIONAL REGULATOR"/>
    <property type="match status" value="1"/>
</dbReference>
<dbReference type="InterPro" id="IPR036388">
    <property type="entry name" value="WH-like_DNA-bd_sf"/>
</dbReference>
<name>A0A318NRZ3_9ACTN</name>
<keyword evidence="3" id="KW-1185">Reference proteome</keyword>
<organism evidence="2 3">
    <name type="scientific">Micromonospora arborensis</name>
    <dbReference type="NCBI Taxonomy" id="2116518"/>
    <lineage>
        <taxon>Bacteria</taxon>
        <taxon>Bacillati</taxon>
        <taxon>Actinomycetota</taxon>
        <taxon>Actinomycetes</taxon>
        <taxon>Micromonosporales</taxon>
        <taxon>Micromonosporaceae</taxon>
        <taxon>Micromonospora</taxon>
    </lineage>
</organism>
<dbReference type="InterPro" id="IPR005149">
    <property type="entry name" value="Tscrpt_reg_PadR_N"/>
</dbReference>
<dbReference type="InterPro" id="IPR052509">
    <property type="entry name" value="Metal_resp_DNA-bind_regulator"/>
</dbReference>
<evidence type="ECO:0000313" key="3">
    <source>
        <dbReference type="Proteomes" id="UP000248333"/>
    </source>
</evidence>
<dbReference type="Proteomes" id="UP000248333">
    <property type="component" value="Unassembled WGS sequence"/>
</dbReference>
<gene>
    <name evidence="2" type="ORF">C7C45_07415</name>
</gene>
<proteinExistence type="predicted"/>
<evidence type="ECO:0000313" key="2">
    <source>
        <dbReference type="EMBL" id="PYC73478.1"/>
    </source>
</evidence>
<dbReference type="Gene3D" id="1.10.10.10">
    <property type="entry name" value="Winged helix-like DNA-binding domain superfamily/Winged helix DNA-binding domain"/>
    <property type="match status" value="1"/>
</dbReference>
<dbReference type="AlphaFoldDB" id="A0A318NRZ3"/>
<dbReference type="Pfam" id="PF03551">
    <property type="entry name" value="PadR"/>
    <property type="match status" value="1"/>
</dbReference>